<dbReference type="Gene3D" id="3.30.420.10">
    <property type="entry name" value="Ribonuclease H-like superfamily/Ribonuclease H"/>
    <property type="match status" value="1"/>
</dbReference>
<dbReference type="GO" id="GO:0003676">
    <property type="term" value="F:nucleic acid binding"/>
    <property type="evidence" value="ECO:0007669"/>
    <property type="project" value="InterPro"/>
</dbReference>
<dbReference type="Proteomes" id="UP000054560">
    <property type="component" value="Unassembled WGS sequence"/>
</dbReference>
<accession>A0A0L0FXG9</accession>
<dbReference type="SUPFAM" id="SSF53098">
    <property type="entry name" value="Ribonuclease H-like"/>
    <property type="match status" value="1"/>
</dbReference>
<evidence type="ECO:0000256" key="1">
    <source>
        <dbReference type="SAM" id="MobiDB-lite"/>
    </source>
</evidence>
<dbReference type="EMBL" id="KQ242125">
    <property type="protein sequence ID" value="KNC80638.1"/>
    <property type="molecule type" value="Genomic_DNA"/>
</dbReference>
<sequence length="186" mass="21168">MDFTNPEVRRSDLKIDSEVPSYEDGMRLLKEQLVRTDTNLIFVSAKRFLKALRCHGYEPGGNISDPLIADWLLSPSTDYKSPFETLSPCLPLCKWSVRDHTSTKPAATDRSKEPNRVSNKMPIKDPPLDTRVVECAKECLVGWEVMPILSQKLHRHTMDTLFTKIEMPVVRLVADLEARGFPVITE</sequence>
<gene>
    <name evidence="2" type="ORF">SARC_07003</name>
</gene>
<dbReference type="GeneID" id="25907507"/>
<reference evidence="2 3" key="1">
    <citation type="submission" date="2011-02" db="EMBL/GenBank/DDBJ databases">
        <title>The Genome Sequence of Sphaeroforma arctica JP610.</title>
        <authorList>
            <consortium name="The Broad Institute Genome Sequencing Platform"/>
            <person name="Russ C."/>
            <person name="Cuomo C."/>
            <person name="Young S.K."/>
            <person name="Zeng Q."/>
            <person name="Gargeya S."/>
            <person name="Alvarado L."/>
            <person name="Berlin A."/>
            <person name="Chapman S.B."/>
            <person name="Chen Z."/>
            <person name="Freedman E."/>
            <person name="Gellesch M."/>
            <person name="Goldberg J."/>
            <person name="Griggs A."/>
            <person name="Gujja S."/>
            <person name="Heilman E."/>
            <person name="Heiman D."/>
            <person name="Howarth C."/>
            <person name="Mehta T."/>
            <person name="Neiman D."/>
            <person name="Pearson M."/>
            <person name="Roberts A."/>
            <person name="Saif S."/>
            <person name="Shea T."/>
            <person name="Shenoy N."/>
            <person name="Sisk P."/>
            <person name="Stolte C."/>
            <person name="Sykes S."/>
            <person name="White J."/>
            <person name="Yandava C."/>
            <person name="Burger G."/>
            <person name="Gray M.W."/>
            <person name="Holland P.W.H."/>
            <person name="King N."/>
            <person name="Lang F.B.F."/>
            <person name="Roger A.J."/>
            <person name="Ruiz-Trillo I."/>
            <person name="Haas B."/>
            <person name="Nusbaum C."/>
            <person name="Birren B."/>
        </authorList>
    </citation>
    <scope>NUCLEOTIDE SEQUENCE [LARGE SCALE GENOMIC DNA]</scope>
    <source>
        <strain evidence="2 3">JP610</strain>
    </source>
</reference>
<feature type="compositionally biased region" description="Basic and acidic residues" evidence="1">
    <location>
        <begin position="103"/>
        <end position="115"/>
    </location>
</feature>
<dbReference type="InterPro" id="IPR036397">
    <property type="entry name" value="RNaseH_sf"/>
</dbReference>
<evidence type="ECO:0000313" key="3">
    <source>
        <dbReference type="Proteomes" id="UP000054560"/>
    </source>
</evidence>
<organism evidence="2 3">
    <name type="scientific">Sphaeroforma arctica JP610</name>
    <dbReference type="NCBI Taxonomy" id="667725"/>
    <lineage>
        <taxon>Eukaryota</taxon>
        <taxon>Ichthyosporea</taxon>
        <taxon>Ichthyophonida</taxon>
        <taxon>Sphaeroforma</taxon>
    </lineage>
</organism>
<keyword evidence="3" id="KW-1185">Reference proteome</keyword>
<protein>
    <submittedName>
        <fullName evidence="2">Uncharacterized protein</fullName>
    </submittedName>
</protein>
<dbReference type="RefSeq" id="XP_014154540.1">
    <property type="nucleotide sequence ID" value="XM_014299065.1"/>
</dbReference>
<name>A0A0L0FXG9_9EUKA</name>
<feature type="region of interest" description="Disordered" evidence="1">
    <location>
        <begin position="103"/>
        <end position="123"/>
    </location>
</feature>
<dbReference type="InterPro" id="IPR012337">
    <property type="entry name" value="RNaseH-like_sf"/>
</dbReference>
<feature type="non-terminal residue" evidence="2">
    <location>
        <position position="186"/>
    </location>
</feature>
<dbReference type="AlphaFoldDB" id="A0A0L0FXG9"/>
<evidence type="ECO:0000313" key="2">
    <source>
        <dbReference type="EMBL" id="KNC80638.1"/>
    </source>
</evidence>
<proteinExistence type="predicted"/>